<dbReference type="RefSeq" id="WP_013808028.1">
    <property type="nucleotide sequence ID" value="NC_015564.1"/>
</dbReference>
<reference evidence="3 4" key="1">
    <citation type="journal article" date="2011" name="J. Bacteriol.">
        <title>Complete genome sequence of Amycolicicoccus subflavus DQS3-9A1T, an actinomycete isolated from crude oil-polluted soil.</title>
        <authorList>
            <person name="Cai M."/>
            <person name="Chen W.M."/>
            <person name="Nie Y."/>
            <person name="Chi C.Q."/>
            <person name="Wang Y.N."/>
            <person name="Tang Y.Q."/>
            <person name="Li G.Y."/>
            <person name="Wu X.L."/>
        </authorList>
    </citation>
    <scope>NUCLEOTIDE SEQUENCE [LARGE SCALE GENOMIC DNA]</scope>
    <source>
        <strain evidence="4">DSM 45089 / DQS3-9A1</strain>
    </source>
</reference>
<proteinExistence type="predicted"/>
<sequence>MRTHRKHASGTLAFLVVVLALVAACSQRADVGAGGSTDGPNGLRDGAPPPSVRAFGGAQTDTDLIAMSALSDLNEFWTGEFRSVSPRPFTPLTLFLSWDAAAAMPDSGIFCEITTSGLENAAYCPIDNSIGWDRGVLLPYVEQHFGQLGVATIMAHEFGHAISAQTGFLDDNRELRGYPLLVWEQQADCYAGVYLRHVTDGTSRWFTLNTGEGLSTVLAAMVAIRDHDLTAPDTGHGSGFDRVTALQLGFTEGAERCNLIGADELEQRRTMLPHEFAGPHDTGDLPVTEGTVRLVADSFLELFPADAPPALTFDQETRGCSEGTYPVNYCPAHRSVEIDLDALSARGQPALAPGPFPTAIRGDFTAFSIVASRLAVASLHERGLPIQGPSAALAAACMTGAWAGQAAHASVGRIYLSPGDLDEALSELLTHDLIASDVEGSATASGFARVEAFRSGIMDGPDSCSSQ</sequence>
<organism evidence="3 4">
    <name type="scientific">Hoyosella subflava (strain DSM 45089 / JCM 17490 / NBRC 109087 / DQS3-9A1)</name>
    <name type="common">Amycolicicoccus subflavus</name>
    <dbReference type="NCBI Taxonomy" id="443218"/>
    <lineage>
        <taxon>Bacteria</taxon>
        <taxon>Bacillati</taxon>
        <taxon>Actinomycetota</taxon>
        <taxon>Actinomycetes</taxon>
        <taxon>Mycobacteriales</taxon>
        <taxon>Hoyosellaceae</taxon>
        <taxon>Hoyosella</taxon>
    </lineage>
</organism>
<evidence type="ECO:0000313" key="3">
    <source>
        <dbReference type="EMBL" id="AEF41679.1"/>
    </source>
</evidence>
<dbReference type="PROSITE" id="PS51257">
    <property type="entry name" value="PROKAR_LIPOPROTEIN"/>
    <property type="match status" value="1"/>
</dbReference>
<feature type="region of interest" description="Disordered" evidence="1">
    <location>
        <begin position="33"/>
        <end position="52"/>
    </location>
</feature>
<protein>
    <submittedName>
        <fullName evidence="3">Putative neutral zinc metallopeptidase</fullName>
    </submittedName>
</protein>
<dbReference type="InterPro" id="IPR007343">
    <property type="entry name" value="Uncharacterised_pept_Zn_put"/>
</dbReference>
<dbReference type="STRING" id="443218.AS9A_3234"/>
<evidence type="ECO:0000256" key="1">
    <source>
        <dbReference type="SAM" id="MobiDB-lite"/>
    </source>
</evidence>
<accession>F6ENL0</accession>
<dbReference type="Pfam" id="PF04228">
    <property type="entry name" value="Zn_peptidase"/>
    <property type="match status" value="1"/>
</dbReference>
<dbReference type="AlphaFoldDB" id="F6ENL0"/>
<keyword evidence="4" id="KW-1185">Reference proteome</keyword>
<dbReference type="OrthoDB" id="5168289at2"/>
<evidence type="ECO:0000256" key="2">
    <source>
        <dbReference type="SAM" id="SignalP"/>
    </source>
</evidence>
<name>F6ENL0_HOYSD</name>
<evidence type="ECO:0000313" key="4">
    <source>
        <dbReference type="Proteomes" id="UP000009235"/>
    </source>
</evidence>
<feature type="chain" id="PRO_5003339368" evidence="2">
    <location>
        <begin position="30"/>
        <end position="467"/>
    </location>
</feature>
<feature type="signal peptide" evidence="2">
    <location>
        <begin position="1"/>
        <end position="29"/>
    </location>
</feature>
<dbReference type="EMBL" id="CP002786">
    <property type="protein sequence ID" value="AEF41679.1"/>
    <property type="molecule type" value="Genomic_DNA"/>
</dbReference>
<dbReference type="eggNOG" id="COG2321">
    <property type="taxonomic scope" value="Bacteria"/>
</dbReference>
<gene>
    <name evidence="3" type="ordered locus">AS9A_3234</name>
</gene>
<dbReference type="KEGG" id="asd:AS9A_3234"/>
<dbReference type="HOGENOM" id="CLU_045670_0_0_11"/>
<dbReference type="SUPFAM" id="SSF55486">
    <property type="entry name" value="Metalloproteases ('zincins'), catalytic domain"/>
    <property type="match status" value="1"/>
</dbReference>
<dbReference type="Proteomes" id="UP000009235">
    <property type="component" value="Chromosome"/>
</dbReference>
<keyword evidence="2" id="KW-0732">Signal</keyword>